<name>A0A0G1BDW5_9BACT</name>
<feature type="compositionally biased region" description="Polar residues" evidence="1">
    <location>
        <begin position="36"/>
        <end position="49"/>
    </location>
</feature>
<reference evidence="2 3" key="1">
    <citation type="journal article" date="2015" name="Nature">
        <title>rRNA introns, odd ribosomes, and small enigmatic genomes across a large radiation of phyla.</title>
        <authorList>
            <person name="Brown C.T."/>
            <person name="Hug L.A."/>
            <person name="Thomas B.C."/>
            <person name="Sharon I."/>
            <person name="Castelle C.J."/>
            <person name="Singh A."/>
            <person name="Wilkins M.J."/>
            <person name="Williams K.H."/>
            <person name="Banfield J.F."/>
        </authorList>
    </citation>
    <scope>NUCLEOTIDE SEQUENCE [LARGE SCALE GENOMIC DNA]</scope>
</reference>
<dbReference type="EMBL" id="LCCZ01000004">
    <property type="protein sequence ID" value="KKS44566.1"/>
    <property type="molecule type" value="Genomic_DNA"/>
</dbReference>
<evidence type="ECO:0000313" key="3">
    <source>
        <dbReference type="Proteomes" id="UP000034875"/>
    </source>
</evidence>
<evidence type="ECO:0000256" key="1">
    <source>
        <dbReference type="SAM" id="MobiDB-lite"/>
    </source>
</evidence>
<comment type="caution">
    <text evidence="2">The sequence shown here is derived from an EMBL/GenBank/DDBJ whole genome shotgun (WGS) entry which is preliminary data.</text>
</comment>
<proteinExistence type="predicted"/>
<evidence type="ECO:0000313" key="2">
    <source>
        <dbReference type="EMBL" id="KKS44566.1"/>
    </source>
</evidence>
<gene>
    <name evidence="2" type="ORF">UV05_C0004G0001</name>
</gene>
<sequence length="163" mass="18625">MREGHPRLLTNLCEIISRHLLQARIKEVTIRPPQPNTGKSIKSHYSPSENTDKQAPVFSLEYMVNGYCVESCQEGERAHFAMALFKRRNLTWQDLRSSQRHGLGSEKIARSSIKVALPPMVTEDVDIIAFRCIGQAPMVGFRSGRTFNILWIDKHFEVYDHGS</sequence>
<feature type="region of interest" description="Disordered" evidence="1">
    <location>
        <begin position="27"/>
        <end position="52"/>
    </location>
</feature>
<accession>A0A0G1BDW5</accession>
<dbReference type="AlphaFoldDB" id="A0A0G1BDW5"/>
<protein>
    <submittedName>
        <fullName evidence="2">Uncharacterized protein</fullName>
    </submittedName>
</protein>
<dbReference type="Proteomes" id="UP000034875">
    <property type="component" value="Unassembled WGS sequence"/>
</dbReference>
<organism evidence="2 3">
    <name type="scientific">candidate division CPR1 bacterium GW2011_GWA2_42_17</name>
    <dbReference type="NCBI Taxonomy" id="1618341"/>
    <lineage>
        <taxon>Bacteria</taxon>
        <taxon>candidate division CPR1</taxon>
    </lineage>
</organism>